<evidence type="ECO:0000313" key="1">
    <source>
        <dbReference type="EMBL" id="RID88952.1"/>
    </source>
</evidence>
<gene>
    <name evidence="1" type="ORF">D1970_00165</name>
</gene>
<accession>A0A398BFX9</accession>
<dbReference type="Proteomes" id="UP000265816">
    <property type="component" value="Unassembled WGS sequence"/>
</dbReference>
<organism evidence="1 2">
    <name type="scientific">Mesobacillus zeae</name>
    <dbReference type="NCBI Taxonomy" id="1917180"/>
    <lineage>
        <taxon>Bacteria</taxon>
        <taxon>Bacillati</taxon>
        <taxon>Bacillota</taxon>
        <taxon>Bacilli</taxon>
        <taxon>Bacillales</taxon>
        <taxon>Bacillaceae</taxon>
        <taxon>Mesobacillus</taxon>
    </lineage>
</organism>
<name>A0A398BFX9_9BACI</name>
<protein>
    <submittedName>
        <fullName evidence="1">Uncharacterized protein</fullName>
    </submittedName>
</protein>
<sequence length="256" mass="29882">MRKAHNRIDLPAKEIAEKYNSGMTAEAIGKHYDVAKKTILTRLKEEGITRRQQPSYNVDSEWLRIEYVDKKRSTRDIAEEVGCSSKHIAKQLHKHAIPIRKHCGAPEFTKQERVNKWAKPLDEHPLWKGGVTSLNEHLRTATFEWRMECLQSTRFTCVVTGMRHKNLDVHHTKAFNEIRDESIAELGLLKHKKVSDYTVEEIASLFELIKQKHENIKGYPIGRSLHKEFHKQYGVHATESDFEEFIRNYNEKEAVV</sequence>
<dbReference type="RefSeq" id="WP_119110864.1">
    <property type="nucleotide sequence ID" value="NZ_CBCSEO010000001.1"/>
</dbReference>
<reference evidence="1 2" key="1">
    <citation type="submission" date="2018-08" db="EMBL/GenBank/DDBJ databases">
        <title>Bacillus jemisoniae sp. nov., Bacillus chryseoplanitiae sp. nov., Bacillus resnikiae sp. nov., and Bacillus frankliniae sp. nov., isolated from Viking spacecraft and associated surfaces.</title>
        <authorList>
            <person name="Seuylemezian A."/>
            <person name="Vaishampayan P."/>
        </authorList>
    </citation>
    <scope>NUCLEOTIDE SEQUENCE [LARGE SCALE GENOMIC DNA]</scope>
    <source>
        <strain evidence="1 2">JJ-247</strain>
    </source>
</reference>
<comment type="caution">
    <text evidence="1">The sequence shown here is derived from an EMBL/GenBank/DDBJ whole genome shotgun (WGS) entry which is preliminary data.</text>
</comment>
<keyword evidence="2" id="KW-1185">Reference proteome</keyword>
<dbReference type="OrthoDB" id="2891318at2"/>
<dbReference type="AlphaFoldDB" id="A0A398BFX9"/>
<dbReference type="Gene3D" id="1.10.10.60">
    <property type="entry name" value="Homeodomain-like"/>
    <property type="match status" value="1"/>
</dbReference>
<proteinExistence type="predicted"/>
<evidence type="ECO:0000313" key="2">
    <source>
        <dbReference type="Proteomes" id="UP000265816"/>
    </source>
</evidence>
<dbReference type="EMBL" id="QWVT01000001">
    <property type="protein sequence ID" value="RID88952.1"/>
    <property type="molecule type" value="Genomic_DNA"/>
</dbReference>